<feature type="region of interest" description="Disordered" evidence="1">
    <location>
        <begin position="1"/>
        <end position="20"/>
    </location>
</feature>
<evidence type="ECO:0000256" key="1">
    <source>
        <dbReference type="SAM" id="MobiDB-lite"/>
    </source>
</evidence>
<protein>
    <submittedName>
        <fullName evidence="2">Uncharacterized protein</fullName>
    </submittedName>
</protein>
<reference evidence="2" key="1">
    <citation type="submission" date="2018-02" db="EMBL/GenBank/DDBJ databases">
        <title>Rhizophora mucronata_Transcriptome.</title>
        <authorList>
            <person name="Meera S.P."/>
            <person name="Sreeshan A."/>
            <person name="Augustine A."/>
        </authorList>
    </citation>
    <scope>NUCLEOTIDE SEQUENCE</scope>
    <source>
        <tissue evidence="2">Leaf</tissue>
    </source>
</reference>
<proteinExistence type="predicted"/>
<evidence type="ECO:0000313" key="2">
    <source>
        <dbReference type="EMBL" id="MBX59862.1"/>
    </source>
</evidence>
<accession>A0A2P2PYQ0</accession>
<sequence>MKNVRPKIQIESQRENKEGS</sequence>
<organism evidence="2">
    <name type="scientific">Rhizophora mucronata</name>
    <name type="common">Asiatic mangrove</name>
    <dbReference type="NCBI Taxonomy" id="61149"/>
    <lineage>
        <taxon>Eukaryota</taxon>
        <taxon>Viridiplantae</taxon>
        <taxon>Streptophyta</taxon>
        <taxon>Embryophyta</taxon>
        <taxon>Tracheophyta</taxon>
        <taxon>Spermatophyta</taxon>
        <taxon>Magnoliopsida</taxon>
        <taxon>eudicotyledons</taxon>
        <taxon>Gunneridae</taxon>
        <taxon>Pentapetalae</taxon>
        <taxon>rosids</taxon>
        <taxon>fabids</taxon>
        <taxon>Malpighiales</taxon>
        <taxon>Rhizophoraceae</taxon>
        <taxon>Rhizophora</taxon>
    </lineage>
</organism>
<name>A0A2P2PYQ0_RHIMU</name>
<dbReference type="AlphaFoldDB" id="A0A2P2PYQ0"/>
<dbReference type="EMBL" id="GGEC01079378">
    <property type="protein sequence ID" value="MBX59862.1"/>
    <property type="molecule type" value="Transcribed_RNA"/>
</dbReference>